<keyword evidence="1" id="KW-0812">Transmembrane</keyword>
<sequence length="110" mass="11792">GYSLAFLIIWSLDAAATLYVIIDNVVYMKPSKGIGVHPAILASSPAFKEKYRQLLGALGFAVNVTWNDIAATLDQLVDFAGHSTMAHASALNCNTNTMACNIVDSTTTQR</sequence>
<organism evidence="2 3">
    <name type="scientific">Sphaeroforma arctica JP610</name>
    <dbReference type="NCBI Taxonomy" id="667725"/>
    <lineage>
        <taxon>Eukaryota</taxon>
        <taxon>Ichthyosporea</taxon>
        <taxon>Ichthyophonida</taxon>
        <taxon>Sphaeroforma</taxon>
    </lineage>
</organism>
<dbReference type="GeneID" id="25914259"/>
<keyword evidence="1" id="KW-1133">Transmembrane helix</keyword>
<evidence type="ECO:0000313" key="3">
    <source>
        <dbReference type="Proteomes" id="UP000054560"/>
    </source>
</evidence>
<feature type="transmembrane region" description="Helical" evidence="1">
    <location>
        <begin position="6"/>
        <end position="27"/>
    </location>
</feature>
<evidence type="ECO:0000313" key="2">
    <source>
        <dbReference type="EMBL" id="KNC73686.1"/>
    </source>
</evidence>
<dbReference type="RefSeq" id="XP_014147588.1">
    <property type="nucleotide sequence ID" value="XM_014292113.1"/>
</dbReference>
<accession>A0A0L0FB08</accession>
<evidence type="ECO:0000256" key="1">
    <source>
        <dbReference type="SAM" id="Phobius"/>
    </source>
</evidence>
<dbReference type="AlphaFoldDB" id="A0A0L0FB08"/>
<dbReference type="EMBL" id="KQ245287">
    <property type="protein sequence ID" value="KNC73686.1"/>
    <property type="molecule type" value="Genomic_DNA"/>
</dbReference>
<feature type="non-terminal residue" evidence="2">
    <location>
        <position position="1"/>
    </location>
</feature>
<protein>
    <submittedName>
        <fullName evidence="2">Uncharacterized protein</fullName>
    </submittedName>
</protein>
<dbReference type="Proteomes" id="UP000054560">
    <property type="component" value="Unassembled WGS sequence"/>
</dbReference>
<proteinExistence type="predicted"/>
<gene>
    <name evidence="2" type="ORF">SARC_13755</name>
</gene>
<name>A0A0L0FB08_9EUKA</name>
<reference evidence="2 3" key="1">
    <citation type="submission" date="2011-02" db="EMBL/GenBank/DDBJ databases">
        <title>The Genome Sequence of Sphaeroforma arctica JP610.</title>
        <authorList>
            <consortium name="The Broad Institute Genome Sequencing Platform"/>
            <person name="Russ C."/>
            <person name="Cuomo C."/>
            <person name="Young S.K."/>
            <person name="Zeng Q."/>
            <person name="Gargeya S."/>
            <person name="Alvarado L."/>
            <person name="Berlin A."/>
            <person name="Chapman S.B."/>
            <person name="Chen Z."/>
            <person name="Freedman E."/>
            <person name="Gellesch M."/>
            <person name="Goldberg J."/>
            <person name="Griggs A."/>
            <person name="Gujja S."/>
            <person name="Heilman E."/>
            <person name="Heiman D."/>
            <person name="Howarth C."/>
            <person name="Mehta T."/>
            <person name="Neiman D."/>
            <person name="Pearson M."/>
            <person name="Roberts A."/>
            <person name="Saif S."/>
            <person name="Shea T."/>
            <person name="Shenoy N."/>
            <person name="Sisk P."/>
            <person name="Stolte C."/>
            <person name="Sykes S."/>
            <person name="White J."/>
            <person name="Yandava C."/>
            <person name="Burger G."/>
            <person name="Gray M.W."/>
            <person name="Holland P.W.H."/>
            <person name="King N."/>
            <person name="Lang F.B.F."/>
            <person name="Roger A.J."/>
            <person name="Ruiz-Trillo I."/>
            <person name="Haas B."/>
            <person name="Nusbaum C."/>
            <person name="Birren B."/>
        </authorList>
    </citation>
    <scope>NUCLEOTIDE SEQUENCE [LARGE SCALE GENOMIC DNA]</scope>
    <source>
        <strain evidence="2 3">JP610</strain>
    </source>
</reference>
<keyword evidence="3" id="KW-1185">Reference proteome</keyword>
<keyword evidence="1" id="KW-0472">Membrane</keyword>